<evidence type="ECO:0000256" key="3">
    <source>
        <dbReference type="SAM" id="MobiDB-lite"/>
    </source>
</evidence>
<evidence type="ECO:0000313" key="6">
    <source>
        <dbReference type="EMBL" id="RZU54397.1"/>
    </source>
</evidence>
<feature type="signal peptide" evidence="4">
    <location>
        <begin position="1"/>
        <end position="30"/>
    </location>
</feature>
<protein>
    <recommendedName>
        <fullName evidence="5">Fibronectin type-III domain-containing protein</fullName>
    </recommendedName>
</protein>
<evidence type="ECO:0000313" key="7">
    <source>
        <dbReference type="Proteomes" id="UP000292564"/>
    </source>
</evidence>
<keyword evidence="7" id="KW-1185">Reference proteome</keyword>
<dbReference type="Gene3D" id="2.60.40.10">
    <property type="entry name" value="Immunoglobulins"/>
    <property type="match status" value="2"/>
</dbReference>
<evidence type="ECO:0000256" key="4">
    <source>
        <dbReference type="SAM" id="SignalP"/>
    </source>
</evidence>
<name>A0A4Q7ZT66_9ACTN</name>
<feature type="compositionally biased region" description="Low complexity" evidence="3">
    <location>
        <begin position="308"/>
        <end position="344"/>
    </location>
</feature>
<dbReference type="EMBL" id="SHKY01000001">
    <property type="protein sequence ID" value="RZU54397.1"/>
    <property type="molecule type" value="Genomic_DNA"/>
</dbReference>
<keyword evidence="2" id="KW-0119">Carbohydrate metabolism</keyword>
<feature type="domain" description="Fibronectin type-III" evidence="5">
    <location>
        <begin position="35"/>
        <end position="125"/>
    </location>
</feature>
<feature type="compositionally biased region" description="Polar residues" evidence="3">
    <location>
        <begin position="290"/>
        <end position="299"/>
    </location>
</feature>
<dbReference type="RefSeq" id="WP_130512754.1">
    <property type="nucleotide sequence ID" value="NZ_SHKY01000001.1"/>
</dbReference>
<dbReference type="SUPFAM" id="SSF49265">
    <property type="entry name" value="Fibronectin type III"/>
    <property type="match status" value="2"/>
</dbReference>
<evidence type="ECO:0000256" key="2">
    <source>
        <dbReference type="ARBA" id="ARBA00023326"/>
    </source>
</evidence>
<feature type="region of interest" description="Disordered" evidence="3">
    <location>
        <begin position="290"/>
        <end position="354"/>
    </location>
</feature>
<keyword evidence="1" id="KW-0326">Glycosidase</keyword>
<dbReference type="OrthoDB" id="5718261at2"/>
<dbReference type="SMART" id="SM00060">
    <property type="entry name" value="FN3"/>
    <property type="match status" value="3"/>
</dbReference>
<feature type="region of interest" description="Disordered" evidence="3">
    <location>
        <begin position="849"/>
        <end position="871"/>
    </location>
</feature>
<dbReference type="InterPro" id="IPR003961">
    <property type="entry name" value="FN3_dom"/>
</dbReference>
<dbReference type="AlphaFoldDB" id="A0A4Q7ZT66"/>
<keyword evidence="1" id="KW-0378">Hydrolase</keyword>
<keyword evidence="4" id="KW-0732">Signal</keyword>
<dbReference type="Proteomes" id="UP000292564">
    <property type="component" value="Unassembled WGS sequence"/>
</dbReference>
<accession>A0A4Q7ZT66</accession>
<dbReference type="PROSITE" id="PS50853">
    <property type="entry name" value="FN3"/>
    <property type="match status" value="1"/>
</dbReference>
<dbReference type="InterPro" id="IPR013783">
    <property type="entry name" value="Ig-like_fold"/>
</dbReference>
<comment type="caution">
    <text evidence="6">The sequence shown here is derived from an EMBL/GenBank/DDBJ whole genome shotgun (WGS) entry which is preliminary data.</text>
</comment>
<feature type="chain" id="PRO_5020714219" description="Fibronectin type-III domain-containing protein" evidence="4">
    <location>
        <begin position="31"/>
        <end position="1179"/>
    </location>
</feature>
<proteinExistence type="predicted"/>
<sequence length="1179" mass="120526">MDVSRLSATMGAALIGAVVATAGLPGVATAAAPAAPTGFAVARAGDDPHKVQMSWKPVTGADHYTLDIVDRDVQSVVTLPANVTSYTLDNPDPCSSYKIRVGAADAAGLTTSTGYTTLRSLTPSAVLGQTTGHEDNGATGLVTWNAPNWSGYTALTGYHVVFTRLSDNKVLANKRSTDRTFRFDVDPAGTYNVEVTAENEFGGCLTAKSLLDKYRPADPTNLVVERKADAPELANVTWKAPSGQPTPTYYQVQYGLTAMQATVKVDASSTSTVLKLDPTKAWNLEIRSYNANGGSNQLKGTVPVWDGTTAAASPAPSASPVPTTAPTTAAPSPSPSQPASTAPSGSDKTPPTITATLSQQPVNFWHRAPVTIHYTCSDTQSGIATCPDDVTVRTNGAGQTIVGTAFDKAGNSASVPVTLNIDQIAPRVTASVSGDANGDGWYTRTVTVHFTCTDEGSSTLLSCPPDEKVNTDGVGRTVTGTAIDRAGNTATATLTLNVDLDAPEITAKVIGDVSPDGWYRTPPTVHFTCKDTGSGIADCPADQKVDGEGADRTVSGTATDKAGNAATASVMVSLDRTAPQITATVVGEPNTDGWHHSAPVVHFTCTDSGAGVANCPADQPVYTDGGKQQVTGTVTDKAGNTATAAVTVDVDQAVPQIKATVVGQANAAGWYTTPPTIHFTCDDLGSGIASCPADKVVGSDGANQDVLGIAYDRAGNTAAVTVTVNVDRTAPSITAAIVGDASPDGWYRTAPTVHFTCTDATSGMANCPADIPVTAEGANQRISGTGADEAGNPASTAITVNVDLTNPEVTATVAGEKSVDGWYRTAPTVRFTCTDVLSGVAACPADQQVTKEGAGQSVTGTGTDKAGNPDSADAKVNVDLTAPVITATVIGEKSADGWYRSAPTVHFTCTDTGSGVASCPADRTVTTDGTGQAISGTVTDKAGNTANASVEVNVDLTAPAITATVVGEATADGWYRTAPTVQYTCTDNLSGVAACPADEKVSAEGADQTVTGTGSDKARNAGTARTKINVDRTAPTVTITGASDGVKYGPDVMPTVGCATADSGSGVGTKAEATIDLNDRGGYTVTCVGAKDKAGNAAKPVTISYTVKPTVAWLKELTHKYLATANRGTLTDLDNKLDHGQFALYSLKVLGEALGKKPTVTPANAAALMYWAAVLDRQN</sequence>
<reference evidence="6 7" key="1">
    <citation type="submission" date="2019-02" db="EMBL/GenBank/DDBJ databases">
        <title>Sequencing the genomes of 1000 actinobacteria strains.</title>
        <authorList>
            <person name="Klenk H.-P."/>
        </authorList>
    </citation>
    <scope>NUCLEOTIDE SEQUENCE [LARGE SCALE GENOMIC DNA]</scope>
    <source>
        <strain evidence="6 7">DSM 45162</strain>
    </source>
</reference>
<evidence type="ECO:0000259" key="5">
    <source>
        <dbReference type="PROSITE" id="PS50853"/>
    </source>
</evidence>
<evidence type="ECO:0000256" key="1">
    <source>
        <dbReference type="ARBA" id="ARBA00023295"/>
    </source>
</evidence>
<organism evidence="6 7">
    <name type="scientific">Krasilnikovia cinnamomea</name>
    <dbReference type="NCBI Taxonomy" id="349313"/>
    <lineage>
        <taxon>Bacteria</taxon>
        <taxon>Bacillati</taxon>
        <taxon>Actinomycetota</taxon>
        <taxon>Actinomycetes</taxon>
        <taxon>Micromonosporales</taxon>
        <taxon>Micromonosporaceae</taxon>
        <taxon>Krasilnikovia</taxon>
    </lineage>
</organism>
<keyword evidence="2" id="KW-0624">Polysaccharide degradation</keyword>
<dbReference type="GO" id="GO:0016798">
    <property type="term" value="F:hydrolase activity, acting on glycosyl bonds"/>
    <property type="evidence" value="ECO:0007669"/>
    <property type="project" value="UniProtKB-KW"/>
</dbReference>
<gene>
    <name evidence="6" type="ORF">EV385_6348</name>
</gene>
<dbReference type="InterPro" id="IPR036116">
    <property type="entry name" value="FN3_sf"/>
</dbReference>
<dbReference type="GO" id="GO:0000272">
    <property type="term" value="P:polysaccharide catabolic process"/>
    <property type="evidence" value="ECO:0007669"/>
    <property type="project" value="UniProtKB-KW"/>
</dbReference>